<evidence type="ECO:0000259" key="1">
    <source>
        <dbReference type="PROSITE" id="PS50191"/>
    </source>
</evidence>
<proteinExistence type="predicted"/>
<evidence type="ECO:0000313" key="3">
    <source>
        <dbReference type="Proteomes" id="UP000282613"/>
    </source>
</evidence>
<dbReference type="PANTHER" id="PTHR10174:SF216">
    <property type="entry name" value="CRAL-TRIO DOMAIN-CONTAINING PROTEIN-RELATED"/>
    <property type="match status" value="1"/>
</dbReference>
<dbReference type="InterPro" id="IPR036273">
    <property type="entry name" value="CRAL/TRIO_N_dom_sf"/>
</dbReference>
<reference evidence="4" key="1">
    <citation type="submission" date="2017-02" db="UniProtKB">
        <authorList>
            <consortium name="WormBaseParasite"/>
        </authorList>
    </citation>
    <scope>IDENTIFICATION</scope>
</reference>
<evidence type="ECO:0000313" key="2">
    <source>
        <dbReference type="EMBL" id="VDK38139.1"/>
    </source>
</evidence>
<organism evidence="4">
    <name type="scientific">Taenia asiatica</name>
    <name type="common">Asian tapeworm</name>
    <dbReference type="NCBI Taxonomy" id="60517"/>
    <lineage>
        <taxon>Eukaryota</taxon>
        <taxon>Metazoa</taxon>
        <taxon>Spiralia</taxon>
        <taxon>Lophotrochozoa</taxon>
        <taxon>Platyhelminthes</taxon>
        <taxon>Cestoda</taxon>
        <taxon>Eucestoda</taxon>
        <taxon>Cyclophyllidea</taxon>
        <taxon>Taeniidae</taxon>
        <taxon>Taenia</taxon>
    </lineage>
</organism>
<dbReference type="Pfam" id="PF00650">
    <property type="entry name" value="CRAL_TRIO"/>
    <property type="match status" value="1"/>
</dbReference>
<dbReference type="Proteomes" id="UP000282613">
    <property type="component" value="Unassembled WGS sequence"/>
</dbReference>
<protein>
    <submittedName>
        <fullName evidence="4">CRAL-TRIO domain-containing protein</fullName>
    </submittedName>
</protein>
<dbReference type="CDD" id="cd00170">
    <property type="entry name" value="SEC14"/>
    <property type="match status" value="1"/>
</dbReference>
<dbReference type="STRING" id="60517.A0A0R3W9X2"/>
<accession>A0A0R3W9X2</accession>
<dbReference type="OrthoDB" id="6682367at2759"/>
<dbReference type="Gene3D" id="1.10.8.20">
    <property type="entry name" value="N-terminal domain of phosphatidylinositol transfer protein sec14p"/>
    <property type="match status" value="1"/>
</dbReference>
<dbReference type="Gene3D" id="3.40.525.10">
    <property type="entry name" value="CRAL-TRIO lipid binding domain"/>
    <property type="match status" value="1"/>
</dbReference>
<dbReference type="AlphaFoldDB" id="A0A0R3W9X2"/>
<dbReference type="GO" id="GO:1902936">
    <property type="term" value="F:phosphatidylinositol bisphosphate binding"/>
    <property type="evidence" value="ECO:0007669"/>
    <property type="project" value="TreeGrafter"/>
</dbReference>
<dbReference type="EMBL" id="UYRS01018598">
    <property type="protein sequence ID" value="VDK38139.1"/>
    <property type="molecule type" value="Genomic_DNA"/>
</dbReference>
<feature type="domain" description="CRAL-TRIO" evidence="1">
    <location>
        <begin position="173"/>
        <end position="272"/>
    </location>
</feature>
<evidence type="ECO:0000313" key="4">
    <source>
        <dbReference type="WBParaSite" id="TASK_0000729201-mRNA-1"/>
    </source>
</evidence>
<name>A0A0R3W9X2_TAEAS</name>
<keyword evidence="3" id="KW-1185">Reference proteome</keyword>
<reference evidence="2 3" key="2">
    <citation type="submission" date="2018-11" db="EMBL/GenBank/DDBJ databases">
        <authorList>
            <consortium name="Pathogen Informatics"/>
        </authorList>
    </citation>
    <scope>NUCLEOTIDE SEQUENCE [LARGE SCALE GENOMIC DNA]</scope>
</reference>
<dbReference type="PROSITE" id="PS50191">
    <property type="entry name" value="CRAL_TRIO"/>
    <property type="match status" value="1"/>
</dbReference>
<dbReference type="SUPFAM" id="SSF52087">
    <property type="entry name" value="CRAL/TRIO domain"/>
    <property type="match status" value="1"/>
</dbReference>
<sequence length="335" mass="38477">MPKPASAQYTLYDPTKTLPSVYTKRAAKELGEVPEQVSAHLESFRRWLASMPHLKCTTDDAFLLGFLRQSKYNHMKAQRRLDNFCTFRTSPIEGDPSWFEDTATNKANLNELIDMKCWTCLGFTQEGTMVSMLKINNYNLDAVPMRDLQGVSNMWNDICLVDPRAQIGGMCMIMDLTGFRKEDVVKMFDPKLTKLGTKYFQECLPFRIKKLIYYNMPKIFEAVFNLYSEWLNEKIKSRVLVLGSDFGPAFDAVPGLKELMPDSYGGDNKLSFEDICEKQAKIMKILPDVRPNFAIAVDESKRPKECKNQFGVYRDFSTDVMGKQGIYVKLNKDEI</sequence>
<dbReference type="WBParaSite" id="TASK_0000729201-mRNA-1">
    <property type="protein sequence ID" value="TASK_0000729201-mRNA-1"/>
    <property type="gene ID" value="TASK_0000729201"/>
</dbReference>
<dbReference type="SUPFAM" id="SSF46938">
    <property type="entry name" value="CRAL/TRIO N-terminal domain"/>
    <property type="match status" value="1"/>
</dbReference>
<dbReference type="PANTHER" id="PTHR10174">
    <property type="entry name" value="ALPHA-TOCOPHEROL TRANSFER PROTEIN-RELATED"/>
    <property type="match status" value="1"/>
</dbReference>
<dbReference type="InterPro" id="IPR036865">
    <property type="entry name" value="CRAL-TRIO_dom_sf"/>
</dbReference>
<gene>
    <name evidence="2" type="ORF">TASK_LOCUS7293</name>
</gene>
<dbReference type="GO" id="GO:0016020">
    <property type="term" value="C:membrane"/>
    <property type="evidence" value="ECO:0007669"/>
    <property type="project" value="TreeGrafter"/>
</dbReference>
<dbReference type="InterPro" id="IPR001251">
    <property type="entry name" value="CRAL-TRIO_dom"/>
</dbReference>